<dbReference type="InterPro" id="IPR001594">
    <property type="entry name" value="Palmitoyltrfase_DHHC"/>
</dbReference>
<dbReference type="EMBL" id="NMUH01000207">
    <property type="protein sequence ID" value="MQL74441.1"/>
    <property type="molecule type" value="Genomic_DNA"/>
</dbReference>
<dbReference type="GO" id="GO:0006612">
    <property type="term" value="P:protein targeting to membrane"/>
    <property type="evidence" value="ECO:0007669"/>
    <property type="project" value="TreeGrafter"/>
</dbReference>
<evidence type="ECO:0000256" key="4">
    <source>
        <dbReference type="ARBA" id="ARBA00022692"/>
    </source>
</evidence>
<comment type="caution">
    <text evidence="11">The sequence shown here is derived from an EMBL/GenBank/DDBJ whole genome shotgun (WGS) entry which is preliminary data.</text>
</comment>
<dbReference type="Proteomes" id="UP000652761">
    <property type="component" value="Unassembled WGS sequence"/>
</dbReference>
<dbReference type="OrthoDB" id="4096362at2759"/>
<proteinExistence type="inferred from homology"/>
<feature type="transmembrane region" description="Helical" evidence="8">
    <location>
        <begin position="340"/>
        <end position="367"/>
    </location>
</feature>
<sequence>HPSFSLSKSRISRSFFQLATFSPSSSSSSRFGGRTPQQQQQRRAAATTGETPRFPPLHPPSLPASSLVDPFPVRATVPPARGGDAGYQASSAAPTRGSAGSRAVCRRAPGWRFDLVVSIRVIGASEVELDGCNPQINREILTIKGGAHPPECRARCTQLLPLPSSPIPTDVVLSFLMKERFLWFYTPLPVLFLLFLTSGRDPGIIPRSAHPPEPEDECETSTVSADWAGSQNGSSTLPPTKDVIVNGIVVKVKYCHTCMLYRPPRCSHCSICNNCVERFDHHCPWVGQCIGKRNYRFFFMFVSSTTILCLYVFAFCWVNLRKIMEAHQCNLWKAFLKSPISGILILYTFVAAWFVGGLTAFHMYLVCTNQVLFNSHPKYGHFIMLFLFILLEDVYEIYLLPTQTTYENFRYRYDGKTNPYNRGCIGNIGESFCSKIPKSKNNFRAKVKEDSAAFPSSLPMGRVMSPDMAKMSFDLEMGGKRQGVVAEEFEDIQSQIESAGLERCGTQPPHSTWGGQKGNWETDLQAVAAELGMEHGFTEREKIQGSTEREKFRGNL</sequence>
<feature type="non-terminal residue" evidence="11">
    <location>
        <position position="1"/>
    </location>
</feature>
<dbReference type="PANTHER" id="PTHR22883">
    <property type="entry name" value="ZINC FINGER DHHC DOMAIN CONTAINING PROTEIN"/>
    <property type="match status" value="1"/>
</dbReference>
<keyword evidence="4 8" id="KW-0812">Transmembrane</keyword>
<name>A0A843TTE9_COLES</name>
<dbReference type="GO" id="GO:0005783">
    <property type="term" value="C:endoplasmic reticulum"/>
    <property type="evidence" value="ECO:0007669"/>
    <property type="project" value="TreeGrafter"/>
</dbReference>
<comment type="domain">
    <text evidence="8">The DHHC domain is required for palmitoyltransferase activity.</text>
</comment>
<keyword evidence="5 8" id="KW-1133">Transmembrane helix</keyword>
<dbReference type="EC" id="2.3.1.225" evidence="8"/>
<dbReference type="PROSITE" id="PS50216">
    <property type="entry name" value="DHHC"/>
    <property type="match status" value="1"/>
</dbReference>
<dbReference type="AlphaFoldDB" id="A0A843TTE9"/>
<evidence type="ECO:0000256" key="7">
    <source>
        <dbReference type="ARBA" id="ARBA00023315"/>
    </source>
</evidence>
<keyword evidence="12" id="KW-1185">Reference proteome</keyword>
<feature type="transmembrane region" description="Helical" evidence="8">
    <location>
        <begin position="297"/>
        <end position="320"/>
    </location>
</feature>
<dbReference type="GO" id="GO:0005794">
    <property type="term" value="C:Golgi apparatus"/>
    <property type="evidence" value="ECO:0007669"/>
    <property type="project" value="TreeGrafter"/>
</dbReference>
<feature type="region of interest" description="Disordered" evidence="9">
    <location>
        <begin position="21"/>
        <end position="98"/>
    </location>
</feature>
<keyword evidence="6 8" id="KW-0472">Membrane</keyword>
<evidence type="ECO:0000256" key="1">
    <source>
        <dbReference type="ARBA" id="ARBA00004141"/>
    </source>
</evidence>
<evidence type="ECO:0000256" key="2">
    <source>
        <dbReference type="ARBA" id="ARBA00008574"/>
    </source>
</evidence>
<comment type="subcellular location">
    <subcellularLocation>
        <location evidence="1">Membrane</location>
        <topology evidence="1">Multi-pass membrane protein</topology>
    </subcellularLocation>
</comment>
<comment type="catalytic activity">
    <reaction evidence="8">
        <text>L-cysteinyl-[protein] + hexadecanoyl-CoA = S-hexadecanoyl-L-cysteinyl-[protein] + CoA</text>
        <dbReference type="Rhea" id="RHEA:36683"/>
        <dbReference type="Rhea" id="RHEA-COMP:10131"/>
        <dbReference type="Rhea" id="RHEA-COMP:11032"/>
        <dbReference type="ChEBI" id="CHEBI:29950"/>
        <dbReference type="ChEBI" id="CHEBI:57287"/>
        <dbReference type="ChEBI" id="CHEBI:57379"/>
        <dbReference type="ChEBI" id="CHEBI:74151"/>
        <dbReference type="EC" id="2.3.1.225"/>
    </reaction>
</comment>
<gene>
    <name evidence="11" type="ORF">Taro_006787</name>
</gene>
<evidence type="ECO:0000256" key="8">
    <source>
        <dbReference type="RuleBase" id="RU079119"/>
    </source>
</evidence>
<accession>A0A843TTE9</accession>
<feature type="transmembrane region" description="Helical" evidence="8">
    <location>
        <begin position="379"/>
        <end position="400"/>
    </location>
</feature>
<evidence type="ECO:0000256" key="6">
    <source>
        <dbReference type="ARBA" id="ARBA00023136"/>
    </source>
</evidence>
<dbReference type="Pfam" id="PF01529">
    <property type="entry name" value="DHHC"/>
    <property type="match status" value="1"/>
</dbReference>
<protein>
    <recommendedName>
        <fullName evidence="8">S-acyltransferase</fullName>
        <ecNumber evidence="8">2.3.1.225</ecNumber>
    </recommendedName>
    <alternativeName>
        <fullName evidence="8">Palmitoyltransferase</fullName>
    </alternativeName>
</protein>
<keyword evidence="7 8" id="KW-0012">Acyltransferase</keyword>
<reference evidence="11" key="1">
    <citation type="submission" date="2017-07" db="EMBL/GenBank/DDBJ databases">
        <title>Taro Niue Genome Assembly and Annotation.</title>
        <authorList>
            <person name="Atibalentja N."/>
            <person name="Keating K."/>
            <person name="Fields C.J."/>
        </authorList>
    </citation>
    <scope>NUCLEOTIDE SEQUENCE</scope>
    <source>
        <strain evidence="11">Niue_2</strain>
        <tissue evidence="11">Leaf</tissue>
    </source>
</reference>
<dbReference type="PANTHER" id="PTHR22883:SF324">
    <property type="entry name" value="S-ACYLTRANSFERASE"/>
    <property type="match status" value="1"/>
</dbReference>
<dbReference type="GO" id="GO:0019706">
    <property type="term" value="F:protein-cysteine S-palmitoyltransferase activity"/>
    <property type="evidence" value="ECO:0007669"/>
    <property type="project" value="UniProtKB-EC"/>
</dbReference>
<evidence type="ECO:0000256" key="3">
    <source>
        <dbReference type="ARBA" id="ARBA00022679"/>
    </source>
</evidence>
<feature type="compositionally biased region" description="Low complexity" evidence="9">
    <location>
        <begin position="21"/>
        <end position="49"/>
    </location>
</feature>
<evidence type="ECO:0000256" key="9">
    <source>
        <dbReference type="SAM" id="MobiDB-lite"/>
    </source>
</evidence>
<evidence type="ECO:0000256" key="5">
    <source>
        <dbReference type="ARBA" id="ARBA00022989"/>
    </source>
</evidence>
<evidence type="ECO:0000313" key="12">
    <source>
        <dbReference type="Proteomes" id="UP000652761"/>
    </source>
</evidence>
<keyword evidence="3 8" id="KW-0808">Transferase</keyword>
<evidence type="ECO:0000313" key="11">
    <source>
        <dbReference type="EMBL" id="MQL74441.1"/>
    </source>
</evidence>
<organism evidence="11 12">
    <name type="scientific">Colocasia esculenta</name>
    <name type="common">Wild taro</name>
    <name type="synonym">Arum esculentum</name>
    <dbReference type="NCBI Taxonomy" id="4460"/>
    <lineage>
        <taxon>Eukaryota</taxon>
        <taxon>Viridiplantae</taxon>
        <taxon>Streptophyta</taxon>
        <taxon>Embryophyta</taxon>
        <taxon>Tracheophyta</taxon>
        <taxon>Spermatophyta</taxon>
        <taxon>Magnoliopsida</taxon>
        <taxon>Liliopsida</taxon>
        <taxon>Araceae</taxon>
        <taxon>Aroideae</taxon>
        <taxon>Colocasieae</taxon>
        <taxon>Colocasia</taxon>
    </lineage>
</organism>
<evidence type="ECO:0000259" key="10">
    <source>
        <dbReference type="Pfam" id="PF01529"/>
    </source>
</evidence>
<comment type="similarity">
    <text evidence="2 8">Belongs to the DHHC palmitoyltransferase family.</text>
</comment>
<feature type="domain" description="Palmitoyltransferase DHHC" evidence="10">
    <location>
        <begin position="253"/>
        <end position="370"/>
    </location>
</feature>
<feature type="compositionally biased region" description="Pro residues" evidence="9">
    <location>
        <begin position="53"/>
        <end position="62"/>
    </location>
</feature>
<dbReference type="GO" id="GO:0016020">
    <property type="term" value="C:membrane"/>
    <property type="evidence" value="ECO:0007669"/>
    <property type="project" value="UniProtKB-SubCell"/>
</dbReference>
<dbReference type="InterPro" id="IPR039859">
    <property type="entry name" value="PFA4/ZDH16/20/ERF2-like"/>
</dbReference>